<dbReference type="Proteomes" id="UP000565572">
    <property type="component" value="Unassembled WGS sequence"/>
</dbReference>
<dbReference type="EMBL" id="JACHZG010000004">
    <property type="protein sequence ID" value="MBB3328833.1"/>
    <property type="molecule type" value="Genomic_DNA"/>
</dbReference>
<evidence type="ECO:0000256" key="1">
    <source>
        <dbReference type="SAM" id="MobiDB-lite"/>
    </source>
</evidence>
<keyword evidence="4" id="KW-1185">Reference proteome</keyword>
<evidence type="ECO:0000259" key="2">
    <source>
        <dbReference type="Pfam" id="PF18862"/>
    </source>
</evidence>
<feature type="domain" description="ApeA N-terminal" evidence="2">
    <location>
        <begin position="41"/>
        <end position="261"/>
    </location>
</feature>
<sequence length="499" mass="55093">MGTPHHLLPPPPPGPDMTSPSPLKLTLEPGEFDCQAELPYPDGTAARLNGRLRLSADGRPELALYGAIPAEFHINDSNGEMWQDFPQTSYRPSLQVDLVNGREVLLIDCKITFWIERALIVGTIAVVGMPGNFTGTDPWLFDGLQLQITGCDAVIAPSPLAQVKQPQTKEINKPFEWAVIERLPRETVSADNDAEVSSGWHNSFSFPNGYQHRVAFSPVIDVNLQQPVDLPTLAKQWIHPLHRIIGLSTGRDEKITYLGLRPTGNEDRVLQAFGVNLVQQPYAADHNEIMRTRRAFQCYGDDNPTLLQLCRGWQQAEAGDHPLIATLAAFMFLPRLQPRPRFLLLVQALEGMHGHEHAGAIADREEQHLKERGAALAAVKTADFDPAVRKFIKDNLSKRPITSLEPALRSAVETLPDDLGPRLADLALVDEVKASDDKVKNWAEALRVVRNGLSHGSRTWPAHLLAPAADLLDQIARAHLMRVIGCTTNALHTVLNPDA</sequence>
<dbReference type="Pfam" id="PF18862">
    <property type="entry name" value="ApeA_NTD1"/>
    <property type="match status" value="1"/>
</dbReference>
<comment type="caution">
    <text evidence="3">The sequence shown here is derived from an EMBL/GenBank/DDBJ whole genome shotgun (WGS) entry which is preliminary data.</text>
</comment>
<protein>
    <recommendedName>
        <fullName evidence="2">ApeA N-terminal domain-containing protein</fullName>
    </recommendedName>
</protein>
<proteinExistence type="predicted"/>
<feature type="region of interest" description="Disordered" evidence="1">
    <location>
        <begin position="1"/>
        <end position="20"/>
    </location>
</feature>
<gene>
    <name evidence="3" type="ORF">FHX39_003826</name>
</gene>
<accession>A0A7W5JYZ5</accession>
<name>A0A7W5JYZ5_9ACTN</name>
<dbReference type="AlphaFoldDB" id="A0A7W5JYZ5"/>
<organism evidence="3 4">
    <name type="scientific">Microlunatus antarcticus</name>
    <dbReference type="NCBI Taxonomy" id="53388"/>
    <lineage>
        <taxon>Bacteria</taxon>
        <taxon>Bacillati</taxon>
        <taxon>Actinomycetota</taxon>
        <taxon>Actinomycetes</taxon>
        <taxon>Propionibacteriales</taxon>
        <taxon>Propionibacteriaceae</taxon>
        <taxon>Microlunatus</taxon>
    </lineage>
</organism>
<evidence type="ECO:0000313" key="3">
    <source>
        <dbReference type="EMBL" id="MBB3328833.1"/>
    </source>
</evidence>
<reference evidence="3 4" key="1">
    <citation type="submission" date="2020-08" db="EMBL/GenBank/DDBJ databases">
        <title>Sequencing the genomes of 1000 actinobacteria strains.</title>
        <authorList>
            <person name="Klenk H.-P."/>
        </authorList>
    </citation>
    <scope>NUCLEOTIDE SEQUENCE [LARGE SCALE GENOMIC DNA]</scope>
    <source>
        <strain evidence="3 4">DSM 11053</strain>
    </source>
</reference>
<evidence type="ECO:0000313" key="4">
    <source>
        <dbReference type="Proteomes" id="UP000565572"/>
    </source>
</evidence>
<dbReference type="RefSeq" id="WP_183342115.1">
    <property type="nucleotide sequence ID" value="NZ_JACHZG010000004.1"/>
</dbReference>
<dbReference type="InterPro" id="IPR041223">
    <property type="entry name" value="ApeA_NTD"/>
</dbReference>